<dbReference type="EMBL" id="CP092085">
    <property type="protein sequence ID" value="UUN99361.1"/>
    <property type="molecule type" value="Genomic_DNA"/>
</dbReference>
<name>A0A9E7PFN2_ACIBZ</name>
<dbReference type="RefSeq" id="WP_227560546.1">
    <property type="nucleotide sequence ID" value="NZ_CP066121.1"/>
</dbReference>
<dbReference type="InterPro" id="IPR011992">
    <property type="entry name" value="EF-hand-dom_pair"/>
</dbReference>
<evidence type="ECO:0000256" key="1">
    <source>
        <dbReference type="SAM" id="SignalP"/>
    </source>
</evidence>
<protein>
    <submittedName>
        <fullName evidence="3">EF-hand domain-containing protein</fullName>
    </submittedName>
</protein>
<proteinExistence type="predicted"/>
<feature type="signal peptide" evidence="1">
    <location>
        <begin position="1"/>
        <end position="24"/>
    </location>
</feature>
<dbReference type="SUPFAM" id="SSF47473">
    <property type="entry name" value="EF-hand"/>
    <property type="match status" value="1"/>
</dbReference>
<dbReference type="PROSITE" id="PS51257">
    <property type="entry name" value="PROKAR_LIPOPROTEIN"/>
    <property type="match status" value="1"/>
</dbReference>
<accession>A0A9E7PFN2</accession>
<dbReference type="Gene3D" id="1.10.238.10">
    <property type="entry name" value="EF-hand"/>
    <property type="match status" value="1"/>
</dbReference>
<dbReference type="AlphaFoldDB" id="A0A9E7PFN2"/>
<feature type="domain" description="EF-hand" evidence="2">
    <location>
        <begin position="70"/>
        <end position="105"/>
    </location>
</feature>
<gene>
    <name evidence="3" type="ORF">I9054_007890</name>
</gene>
<organism evidence="3 4">
    <name type="scientific">Acinetobacter bereziniae</name>
    <name type="common">Acinetobacter genomosp. 10</name>
    <dbReference type="NCBI Taxonomy" id="106648"/>
    <lineage>
        <taxon>Bacteria</taxon>
        <taxon>Pseudomonadati</taxon>
        <taxon>Pseudomonadota</taxon>
        <taxon>Gammaproteobacteria</taxon>
        <taxon>Moraxellales</taxon>
        <taxon>Moraxellaceae</taxon>
        <taxon>Acinetobacter</taxon>
    </lineage>
</organism>
<dbReference type="PROSITE" id="PS00018">
    <property type="entry name" value="EF_HAND_1"/>
    <property type="match status" value="2"/>
</dbReference>
<evidence type="ECO:0000313" key="3">
    <source>
        <dbReference type="EMBL" id="UUN99361.1"/>
    </source>
</evidence>
<dbReference type="GO" id="GO:0005509">
    <property type="term" value="F:calcium ion binding"/>
    <property type="evidence" value="ECO:0007669"/>
    <property type="project" value="InterPro"/>
</dbReference>
<dbReference type="InterPro" id="IPR018247">
    <property type="entry name" value="EF_Hand_1_Ca_BS"/>
</dbReference>
<keyword evidence="1" id="KW-0732">Signal</keyword>
<evidence type="ECO:0000259" key="2">
    <source>
        <dbReference type="PROSITE" id="PS50222"/>
    </source>
</evidence>
<dbReference type="Pfam" id="PF13499">
    <property type="entry name" value="EF-hand_7"/>
    <property type="match status" value="1"/>
</dbReference>
<dbReference type="Proteomes" id="UP000644140">
    <property type="component" value="Chromosome"/>
</dbReference>
<dbReference type="InterPro" id="IPR002048">
    <property type="entry name" value="EF_hand_dom"/>
</dbReference>
<evidence type="ECO:0000313" key="4">
    <source>
        <dbReference type="Proteomes" id="UP000644140"/>
    </source>
</evidence>
<dbReference type="PROSITE" id="PS50222">
    <property type="entry name" value="EF_HAND_2"/>
    <property type="match status" value="1"/>
</dbReference>
<reference evidence="3" key="1">
    <citation type="submission" date="2022-02" db="EMBL/GenBank/DDBJ databases">
        <title>Characterization of Tn125 harboring carbapenem-resistant Acinetobacter bereziniae clinical isolates.</title>
        <authorList>
            <person name="Wong N.-K."/>
            <person name="Pan Q."/>
        </authorList>
    </citation>
    <scope>NUCLEOTIDE SEQUENCE</scope>
    <source>
        <strain evidence="3">GD03393</strain>
    </source>
</reference>
<feature type="chain" id="PRO_5039548957" evidence="1">
    <location>
        <begin position="25"/>
        <end position="133"/>
    </location>
</feature>
<sequence length="133" mass="15658">MQISKIRHFILIMLCITASNFVYGCEPATPDWAMLFQAADKNKNKLLEKNEWVVLNLLKEPMPWVDPPSKKDPNRLSIFEKLDDDKNGKLSKNEFAEGVYSYYFTNPCAELEYREQIKPDSTWQKFMNILFKN</sequence>